<dbReference type="SUPFAM" id="SSF55785">
    <property type="entry name" value="PYP-like sensor domain (PAS domain)"/>
    <property type="match status" value="2"/>
</dbReference>
<accession>X0X571</accession>
<reference evidence="2" key="1">
    <citation type="journal article" date="2014" name="Front. Microbiol.">
        <title>High frequency of phylogenetically diverse reductive dehalogenase-homologous genes in deep subseafloor sedimentary metagenomes.</title>
        <authorList>
            <person name="Kawai M."/>
            <person name="Futagami T."/>
            <person name="Toyoda A."/>
            <person name="Takaki Y."/>
            <person name="Nishi S."/>
            <person name="Hori S."/>
            <person name="Arai W."/>
            <person name="Tsubouchi T."/>
            <person name="Morono Y."/>
            <person name="Uchiyama I."/>
            <person name="Ito T."/>
            <person name="Fujiyama A."/>
            <person name="Inagaki F."/>
            <person name="Takami H."/>
        </authorList>
    </citation>
    <scope>NUCLEOTIDE SEQUENCE</scope>
    <source>
        <strain evidence="2">Expedition CK06-06</strain>
    </source>
</reference>
<dbReference type="PROSITE" id="PS50112">
    <property type="entry name" value="PAS"/>
    <property type="match status" value="1"/>
</dbReference>
<protein>
    <recommendedName>
        <fullName evidence="1">PAS domain-containing protein</fullName>
    </recommendedName>
</protein>
<comment type="caution">
    <text evidence="2">The sequence shown here is derived from an EMBL/GenBank/DDBJ whole genome shotgun (WGS) entry which is preliminary data.</text>
</comment>
<evidence type="ECO:0000313" key="2">
    <source>
        <dbReference type="EMBL" id="GAG38170.1"/>
    </source>
</evidence>
<feature type="non-terminal residue" evidence="2">
    <location>
        <position position="196"/>
    </location>
</feature>
<dbReference type="Gene3D" id="3.30.450.20">
    <property type="entry name" value="PAS domain"/>
    <property type="match status" value="2"/>
</dbReference>
<dbReference type="EMBL" id="BARS01045934">
    <property type="protein sequence ID" value="GAG38170.1"/>
    <property type="molecule type" value="Genomic_DNA"/>
</dbReference>
<dbReference type="AlphaFoldDB" id="X0X571"/>
<dbReference type="CDD" id="cd00130">
    <property type="entry name" value="PAS"/>
    <property type="match status" value="2"/>
</dbReference>
<name>X0X571_9ZZZZ</name>
<dbReference type="InterPro" id="IPR000014">
    <property type="entry name" value="PAS"/>
</dbReference>
<dbReference type="SMART" id="SM00091">
    <property type="entry name" value="PAS"/>
    <property type="match status" value="1"/>
</dbReference>
<evidence type="ECO:0000259" key="1">
    <source>
        <dbReference type="PROSITE" id="PS50112"/>
    </source>
</evidence>
<organism evidence="2">
    <name type="scientific">marine sediment metagenome</name>
    <dbReference type="NCBI Taxonomy" id="412755"/>
    <lineage>
        <taxon>unclassified sequences</taxon>
        <taxon>metagenomes</taxon>
        <taxon>ecological metagenomes</taxon>
    </lineage>
</organism>
<dbReference type="Pfam" id="PF13426">
    <property type="entry name" value="PAS_9"/>
    <property type="match status" value="1"/>
</dbReference>
<feature type="domain" description="PAS" evidence="1">
    <location>
        <begin position="149"/>
        <end position="196"/>
    </location>
</feature>
<dbReference type="InterPro" id="IPR035965">
    <property type="entry name" value="PAS-like_dom_sf"/>
</dbReference>
<gene>
    <name evidence="2" type="ORF">S01H1_69209</name>
</gene>
<dbReference type="NCBIfam" id="TIGR00229">
    <property type="entry name" value="sensory_box"/>
    <property type="match status" value="2"/>
</dbReference>
<dbReference type="Pfam" id="PF13188">
    <property type="entry name" value="PAS_8"/>
    <property type="match status" value="1"/>
</dbReference>
<proteinExistence type="predicted"/>
<sequence length="196" mass="22631">MKNKTDVAYHQMFYGNPIPMMILDTETLEFLDVNDAAVDHYGYTREEFLNLTARDIRPAEDVEAAVKCIQETPPGLDKVGIWKHKKKDETIIDVEIVSHDIEYSDRPANLVMCKDVTERIRVQETLQESEEKYRTLFTSMLNGFAYHKMLFDEDGHQMDYLFLEVNETFEQLTGLKRSEIIGKTATEIIPDIGGSE</sequence>